<dbReference type="Proteomes" id="UP000374630">
    <property type="component" value="Unassembled WGS sequence"/>
</dbReference>
<dbReference type="Proteomes" id="UP000345527">
    <property type="component" value="Unassembled WGS sequence"/>
</dbReference>
<organism evidence="3 4">
    <name type="scientific">Bifidobacterium vespertilionis</name>
    <dbReference type="NCBI Taxonomy" id="2562524"/>
    <lineage>
        <taxon>Bacteria</taxon>
        <taxon>Bacillati</taxon>
        <taxon>Actinomycetota</taxon>
        <taxon>Actinomycetes</taxon>
        <taxon>Bifidobacteriales</taxon>
        <taxon>Bifidobacteriaceae</taxon>
        <taxon>Bifidobacterium</taxon>
    </lineage>
</organism>
<dbReference type="EMBL" id="RZOA01000028">
    <property type="protein sequence ID" value="KAA8821477.1"/>
    <property type="molecule type" value="Genomic_DNA"/>
</dbReference>
<keyword evidence="3" id="KW-0378">Hydrolase</keyword>
<dbReference type="RefSeq" id="WP_150354933.1">
    <property type="nucleotide sequence ID" value="NZ_RZNZ01000004.1"/>
</dbReference>
<reference evidence="4 5" key="1">
    <citation type="journal article" date="2019" name="Syst. Appl. Microbiol.">
        <title>Characterization of Bifidobacterium species in feaces of the Egyptian fruit bat: Description of B. vespertilionis sp. nov. and B. rousetti sp. nov.</title>
        <authorList>
            <person name="Modesto M."/>
            <person name="Satti M."/>
            <person name="Watanabe K."/>
            <person name="Puglisi E."/>
            <person name="Morelli L."/>
            <person name="Huang C.-H."/>
            <person name="Liou J.-S."/>
            <person name="Miyashita M."/>
            <person name="Tamura T."/>
            <person name="Saito S."/>
            <person name="Mori K."/>
            <person name="Huang L."/>
            <person name="Sciavilla P."/>
            <person name="Sandri C."/>
            <person name="Spiezio C."/>
            <person name="Vitali F."/>
            <person name="Cavalieri D."/>
            <person name="Perpetuini G."/>
            <person name="Tofalo R."/>
            <person name="Bonetti A."/>
            <person name="Arita M."/>
            <person name="Mattarelli P."/>
        </authorList>
    </citation>
    <scope>NUCLEOTIDE SEQUENCE [LARGE SCALE GENOMIC DNA]</scope>
    <source>
        <strain evidence="2 5">RST16</strain>
        <strain evidence="3 4">RST8</strain>
    </source>
</reference>
<proteinExistence type="predicted"/>
<dbReference type="GO" id="GO:0052689">
    <property type="term" value="F:carboxylic ester hydrolase activity"/>
    <property type="evidence" value="ECO:0007669"/>
    <property type="project" value="TreeGrafter"/>
</dbReference>
<feature type="transmembrane region" description="Helical" evidence="1">
    <location>
        <begin position="498"/>
        <end position="518"/>
    </location>
</feature>
<keyword evidence="1" id="KW-1133">Transmembrane helix</keyword>
<evidence type="ECO:0000313" key="2">
    <source>
        <dbReference type="EMBL" id="KAA8821293.1"/>
    </source>
</evidence>
<feature type="transmembrane region" description="Helical" evidence="1">
    <location>
        <begin position="412"/>
        <end position="439"/>
    </location>
</feature>
<dbReference type="AlphaFoldDB" id="A0A5J5DX56"/>
<accession>A0A5J5DX56</accession>
<gene>
    <name evidence="3" type="ORF">EM848_10770</name>
    <name evidence="2" type="ORF">EMO90_03810</name>
</gene>
<sequence length="520" mass="54985">MAKAARLVAVAVAVWVVLAIIGALMTPPWRLQPYDDHIALASADTSIASSHSGSGTPIGTYQVRELTITIPLAAGVSVNAIVREPVGAPGGRPAMIMLHGAGTDDASEAYGDLAPVLASAGIVTMVPDKRLDNYSLMHRDYVAMAHDYEQEFDALRALPGVDPSKTGVYAESEGTWISAVMTAERPDIAFSVIAGAPVYSGRQMTAMAARTYFAMADVPDEVSDNIEKLSLLDFSLVRFNYADFNAMPYLDRLTQPTLVAYGTLDPSMPLEQGAKEIRDRAANGSGNRNVTLRYYPVNHQMRLGSMLPAPGQQLDPDYARDVAAWIQGVAARTGADDWTTPMAAGVQPDQLFAVPAANGMTSGALSIRSLTQLVVLMAGGLGLLMLAGLAGGIAAAIRWLRGRQEDRRPRRSIGLAAPLWALSGGTTAALAVTLGYLGLVSMDAMRLTDNPALFDGGWIALRALGAALAMAWAWLLLRVRDALRTATVSMTATTTVTTVTTAMGAAMICAALAFWGLYAV</sequence>
<evidence type="ECO:0000313" key="4">
    <source>
        <dbReference type="Proteomes" id="UP000345527"/>
    </source>
</evidence>
<dbReference type="InterPro" id="IPR053145">
    <property type="entry name" value="AB_hydrolase_Est10"/>
</dbReference>
<dbReference type="Gene3D" id="3.40.50.1820">
    <property type="entry name" value="alpha/beta hydrolase"/>
    <property type="match status" value="1"/>
</dbReference>
<dbReference type="SUPFAM" id="SSF53474">
    <property type="entry name" value="alpha/beta-Hydrolases"/>
    <property type="match status" value="1"/>
</dbReference>
<evidence type="ECO:0000256" key="1">
    <source>
        <dbReference type="SAM" id="Phobius"/>
    </source>
</evidence>
<protein>
    <submittedName>
        <fullName evidence="3">Alpha/beta hydrolase</fullName>
    </submittedName>
</protein>
<keyword evidence="1" id="KW-0812">Transmembrane</keyword>
<evidence type="ECO:0000313" key="5">
    <source>
        <dbReference type="Proteomes" id="UP000374630"/>
    </source>
</evidence>
<keyword evidence="5" id="KW-1185">Reference proteome</keyword>
<dbReference type="InterPro" id="IPR029058">
    <property type="entry name" value="AB_hydrolase_fold"/>
</dbReference>
<feature type="transmembrane region" description="Helical" evidence="1">
    <location>
        <begin position="459"/>
        <end position="477"/>
    </location>
</feature>
<dbReference type="OrthoDB" id="9765647at2"/>
<keyword evidence="1" id="KW-0472">Membrane</keyword>
<dbReference type="PANTHER" id="PTHR43265:SF1">
    <property type="entry name" value="ESTERASE ESTD"/>
    <property type="match status" value="1"/>
</dbReference>
<name>A0A5J5DX56_9BIFI</name>
<comment type="caution">
    <text evidence="3">The sequence shown here is derived from an EMBL/GenBank/DDBJ whole genome shotgun (WGS) entry which is preliminary data.</text>
</comment>
<dbReference type="PANTHER" id="PTHR43265">
    <property type="entry name" value="ESTERASE ESTD"/>
    <property type="match status" value="1"/>
</dbReference>
<feature type="transmembrane region" description="Helical" evidence="1">
    <location>
        <begin position="373"/>
        <end position="400"/>
    </location>
</feature>
<dbReference type="EMBL" id="RZNZ01000004">
    <property type="protein sequence ID" value="KAA8821293.1"/>
    <property type="molecule type" value="Genomic_DNA"/>
</dbReference>
<evidence type="ECO:0000313" key="3">
    <source>
        <dbReference type="EMBL" id="KAA8821477.1"/>
    </source>
</evidence>